<comment type="caution">
    <text evidence="2">The sequence shown here is derived from an EMBL/GenBank/DDBJ whole genome shotgun (WGS) entry which is preliminary data.</text>
</comment>
<organism evidence="2 3">
    <name type="scientific">Cladosporium halotolerans</name>
    <dbReference type="NCBI Taxonomy" id="1052096"/>
    <lineage>
        <taxon>Eukaryota</taxon>
        <taxon>Fungi</taxon>
        <taxon>Dikarya</taxon>
        <taxon>Ascomycota</taxon>
        <taxon>Pezizomycotina</taxon>
        <taxon>Dothideomycetes</taxon>
        <taxon>Dothideomycetidae</taxon>
        <taxon>Cladosporiales</taxon>
        <taxon>Cladosporiaceae</taxon>
        <taxon>Cladosporium</taxon>
    </lineage>
</organism>
<gene>
    <name evidence="2" type="ORF">WHR41_09632</name>
</gene>
<proteinExistence type="predicted"/>
<name>A0AB34KB71_9PEZI</name>
<dbReference type="RefSeq" id="XP_069224867.1">
    <property type="nucleotide sequence ID" value="XM_069378234.1"/>
</dbReference>
<evidence type="ECO:0000313" key="2">
    <source>
        <dbReference type="EMBL" id="KAL1581758.1"/>
    </source>
</evidence>
<evidence type="ECO:0000313" key="3">
    <source>
        <dbReference type="Proteomes" id="UP000803884"/>
    </source>
</evidence>
<dbReference type="EMBL" id="JAAQHG020000185">
    <property type="protein sequence ID" value="KAL1581758.1"/>
    <property type="molecule type" value="Genomic_DNA"/>
</dbReference>
<dbReference type="SUPFAM" id="SSF53098">
    <property type="entry name" value="Ribonuclease H-like"/>
    <property type="match status" value="1"/>
</dbReference>
<dbReference type="InterPro" id="IPR008906">
    <property type="entry name" value="HATC_C_dom"/>
</dbReference>
<feature type="domain" description="HAT C-terminal dimerisation" evidence="1">
    <location>
        <begin position="146"/>
        <end position="216"/>
    </location>
</feature>
<dbReference type="InterPro" id="IPR012337">
    <property type="entry name" value="RNaseH-like_sf"/>
</dbReference>
<dbReference type="Proteomes" id="UP000803884">
    <property type="component" value="Unassembled WGS sequence"/>
</dbReference>
<reference evidence="2 3" key="1">
    <citation type="journal article" date="2020" name="Microbiol. Resour. Announc.">
        <title>Draft Genome Sequence of a Cladosporium Species Isolated from the Mesophotic Ascidian Didemnum maculosum.</title>
        <authorList>
            <person name="Gioti A."/>
            <person name="Siaperas R."/>
            <person name="Nikolaivits E."/>
            <person name="Le Goff G."/>
            <person name="Ouazzani J."/>
            <person name="Kotoulas G."/>
            <person name="Topakas E."/>
        </authorList>
    </citation>
    <scope>NUCLEOTIDE SEQUENCE [LARGE SCALE GENOMIC DNA]</scope>
    <source>
        <strain evidence="2 3">TM138-S3</strain>
    </source>
</reference>
<evidence type="ECO:0000259" key="1">
    <source>
        <dbReference type="Pfam" id="PF05699"/>
    </source>
</evidence>
<dbReference type="AlphaFoldDB" id="A0AB34KB71"/>
<dbReference type="Pfam" id="PF05699">
    <property type="entry name" value="Dimer_Tnp_hAT"/>
    <property type="match status" value="1"/>
</dbReference>
<sequence length="235" mass="27562">MDFLVNHFDKQMVLHRTNKPFIECIMVGWYTLDRYYNKIDETGAYAAAILLHPNKRKAYLQAVWKRSWIKPGLRRAEDLWVRQYERLEAGQGSTTLCHLSNDCESTELTSYEIWQRQQSAKIAESNNSSSEFKRFVDAPAEAIRFHDSFTVLDWWQEPSQKRTYPRLSLMALDVLSAPAMSAEAERVFSRARRQITFDRECLKSDIIGQKECLKSWHIQQLVDETVIVQESYEPS</sequence>
<accession>A0AB34KB71</accession>
<dbReference type="GO" id="GO:0046983">
    <property type="term" value="F:protein dimerization activity"/>
    <property type="evidence" value="ECO:0007669"/>
    <property type="project" value="InterPro"/>
</dbReference>
<dbReference type="GeneID" id="96011072"/>
<protein>
    <recommendedName>
        <fullName evidence="1">HAT C-terminal dimerisation domain-containing protein</fullName>
    </recommendedName>
</protein>
<keyword evidence="3" id="KW-1185">Reference proteome</keyword>